<sequence>MPLPLAKLRGYSTPLPSGTDPALLRIIQRSVTDARDAGLDQCGQTRQAAEAVQRVRPDFAADEALTLVQRTRD</sequence>
<dbReference type="EMBL" id="LWQU01000130">
    <property type="protein sequence ID" value="OAN51536.1"/>
    <property type="molecule type" value="Genomic_DNA"/>
</dbReference>
<dbReference type="Proteomes" id="UP000078543">
    <property type="component" value="Unassembled WGS sequence"/>
</dbReference>
<dbReference type="AlphaFoldDB" id="A0A178MRP2"/>
<name>A0A178MRP2_9PROT</name>
<protein>
    <submittedName>
        <fullName evidence="1">Uncharacterized protein</fullName>
    </submittedName>
</protein>
<organism evidence="1 2">
    <name type="scientific">Magnetospirillum moscoviense</name>
    <dbReference type="NCBI Taxonomy" id="1437059"/>
    <lineage>
        <taxon>Bacteria</taxon>
        <taxon>Pseudomonadati</taxon>
        <taxon>Pseudomonadota</taxon>
        <taxon>Alphaproteobacteria</taxon>
        <taxon>Rhodospirillales</taxon>
        <taxon>Rhodospirillaceae</taxon>
        <taxon>Magnetospirillum</taxon>
    </lineage>
</organism>
<accession>A0A178MRP2</accession>
<evidence type="ECO:0000313" key="1">
    <source>
        <dbReference type="EMBL" id="OAN51536.1"/>
    </source>
</evidence>
<evidence type="ECO:0000313" key="2">
    <source>
        <dbReference type="Proteomes" id="UP000078543"/>
    </source>
</evidence>
<gene>
    <name evidence="1" type="ORF">A6A05_01350</name>
</gene>
<reference evidence="1 2" key="1">
    <citation type="submission" date="2016-04" db="EMBL/GenBank/DDBJ databases">
        <title>Draft genome sequence of freshwater magnetotactic bacteria Magnetospirillum marisnigri SP-1 and Magnetospirillum moscoviense BB-1.</title>
        <authorList>
            <person name="Koziaeva V."/>
            <person name="Dziuba M.V."/>
            <person name="Ivanov T.M."/>
            <person name="Kuznetsov B."/>
            <person name="Grouzdev D.S."/>
        </authorList>
    </citation>
    <scope>NUCLEOTIDE SEQUENCE [LARGE SCALE GENOMIC DNA]</scope>
    <source>
        <strain evidence="1 2">BB-1</strain>
    </source>
</reference>
<comment type="caution">
    <text evidence="1">The sequence shown here is derived from an EMBL/GenBank/DDBJ whole genome shotgun (WGS) entry which is preliminary data.</text>
</comment>
<proteinExistence type="predicted"/>
<keyword evidence="2" id="KW-1185">Reference proteome</keyword>